<evidence type="ECO:0000313" key="2">
    <source>
        <dbReference type="EMBL" id="MFC3670804.1"/>
    </source>
</evidence>
<name>A0ABV7V0Z0_9SPHN</name>
<gene>
    <name evidence="2" type="ORF">ACFOOT_05165</name>
</gene>
<keyword evidence="1" id="KW-0812">Transmembrane</keyword>
<dbReference type="EMBL" id="JBHRYE010000010">
    <property type="protein sequence ID" value="MFC3670804.1"/>
    <property type="molecule type" value="Genomic_DNA"/>
</dbReference>
<dbReference type="Proteomes" id="UP001595683">
    <property type="component" value="Unassembled WGS sequence"/>
</dbReference>
<proteinExistence type="predicted"/>
<keyword evidence="3" id="KW-1185">Reference proteome</keyword>
<sequence>MGIDGLQDRAALVRPAPIDRVLSAGAVILFTAAVAAILRGQAQWTAVPALIWLHLATILLATALTPVMLLGRRGDRRHRTLGTVWVVAMLATAAISLFIHVSGPGRFSVIHLLSVYTLVQVPILWRAARQHNVARHRRAVHGMVIGALLVAGFFTFPFHRLLGSWLLG</sequence>
<feature type="transmembrane region" description="Helical" evidence="1">
    <location>
        <begin position="50"/>
        <end position="70"/>
    </location>
</feature>
<reference evidence="3" key="1">
    <citation type="journal article" date="2019" name="Int. J. Syst. Evol. Microbiol.">
        <title>The Global Catalogue of Microorganisms (GCM) 10K type strain sequencing project: providing services to taxonomists for standard genome sequencing and annotation.</title>
        <authorList>
            <consortium name="The Broad Institute Genomics Platform"/>
            <consortium name="The Broad Institute Genome Sequencing Center for Infectious Disease"/>
            <person name="Wu L."/>
            <person name="Ma J."/>
        </authorList>
    </citation>
    <scope>NUCLEOTIDE SEQUENCE [LARGE SCALE GENOMIC DNA]</scope>
    <source>
        <strain evidence="3">KCTC 42224</strain>
    </source>
</reference>
<feature type="transmembrane region" description="Helical" evidence="1">
    <location>
        <begin position="139"/>
        <end position="158"/>
    </location>
</feature>
<accession>A0ABV7V0Z0</accession>
<comment type="caution">
    <text evidence="2">The sequence shown here is derived from an EMBL/GenBank/DDBJ whole genome shotgun (WGS) entry which is preliminary data.</text>
</comment>
<keyword evidence="1" id="KW-0472">Membrane</keyword>
<dbReference type="Pfam" id="PF10067">
    <property type="entry name" value="DUF2306"/>
    <property type="match status" value="1"/>
</dbReference>
<feature type="transmembrane region" description="Helical" evidence="1">
    <location>
        <begin position="82"/>
        <end position="101"/>
    </location>
</feature>
<evidence type="ECO:0000256" key="1">
    <source>
        <dbReference type="SAM" id="Phobius"/>
    </source>
</evidence>
<protein>
    <submittedName>
        <fullName evidence="2">DUF2306 domain-containing protein</fullName>
    </submittedName>
</protein>
<evidence type="ECO:0000313" key="3">
    <source>
        <dbReference type="Proteomes" id="UP001595683"/>
    </source>
</evidence>
<organism evidence="2 3">
    <name type="scientific">Novosphingobium pokkalii</name>
    <dbReference type="NCBI Taxonomy" id="1770194"/>
    <lineage>
        <taxon>Bacteria</taxon>
        <taxon>Pseudomonadati</taxon>
        <taxon>Pseudomonadota</taxon>
        <taxon>Alphaproteobacteria</taxon>
        <taxon>Sphingomonadales</taxon>
        <taxon>Sphingomonadaceae</taxon>
        <taxon>Novosphingobium</taxon>
    </lineage>
</organism>
<keyword evidence="1" id="KW-1133">Transmembrane helix</keyword>
<dbReference type="RefSeq" id="WP_191322926.1">
    <property type="nucleotide sequence ID" value="NZ_BMZP01000002.1"/>
</dbReference>
<feature type="transmembrane region" description="Helical" evidence="1">
    <location>
        <begin position="21"/>
        <end position="38"/>
    </location>
</feature>
<feature type="transmembrane region" description="Helical" evidence="1">
    <location>
        <begin position="107"/>
        <end position="127"/>
    </location>
</feature>
<dbReference type="InterPro" id="IPR018750">
    <property type="entry name" value="DUF2306_membrane"/>
</dbReference>